<dbReference type="Gene3D" id="3.40.50.10090">
    <property type="match status" value="2"/>
</dbReference>
<keyword evidence="5 9" id="KW-0627">Porphyrin biosynthesis</keyword>
<dbReference type="SUPFAM" id="SSF69618">
    <property type="entry name" value="HemD-like"/>
    <property type="match status" value="1"/>
</dbReference>
<evidence type="ECO:0000256" key="5">
    <source>
        <dbReference type="ARBA" id="ARBA00023244"/>
    </source>
</evidence>
<accession>A0ABY6Q508</accession>
<dbReference type="InterPro" id="IPR036108">
    <property type="entry name" value="4pyrrol_syn_uPrphyn_synt_sf"/>
</dbReference>
<evidence type="ECO:0000259" key="10">
    <source>
        <dbReference type="Pfam" id="PF02602"/>
    </source>
</evidence>
<dbReference type="PANTHER" id="PTHR38042:SF1">
    <property type="entry name" value="UROPORPHYRINOGEN-III SYNTHASE, CHLOROPLASTIC"/>
    <property type="match status" value="1"/>
</dbReference>
<keyword evidence="4 9" id="KW-0456">Lyase</keyword>
<protein>
    <recommendedName>
        <fullName evidence="7 9">Uroporphyrinogen-III synthase</fullName>
        <ecNumber evidence="3 9">4.2.1.75</ecNumber>
    </recommendedName>
</protein>
<comment type="similarity">
    <text evidence="2 9">Belongs to the uroporphyrinogen-III synthase family.</text>
</comment>
<name>A0ABY6Q508_9GAMM</name>
<evidence type="ECO:0000256" key="1">
    <source>
        <dbReference type="ARBA" id="ARBA00004772"/>
    </source>
</evidence>
<gene>
    <name evidence="11" type="ORF">E0F26_00845</name>
</gene>
<evidence type="ECO:0000256" key="6">
    <source>
        <dbReference type="ARBA" id="ARBA00037589"/>
    </source>
</evidence>
<evidence type="ECO:0000256" key="4">
    <source>
        <dbReference type="ARBA" id="ARBA00023239"/>
    </source>
</evidence>
<dbReference type="EMBL" id="CP036501">
    <property type="protein sequence ID" value="UZP73368.1"/>
    <property type="molecule type" value="Genomic_DNA"/>
</dbReference>
<comment type="pathway">
    <text evidence="1 9">Porphyrin-containing compound metabolism; protoporphyrin-IX biosynthesis; coproporphyrinogen-III from 5-aminolevulinate: step 3/4.</text>
</comment>
<dbReference type="Proteomes" id="UP001317963">
    <property type="component" value="Chromosome"/>
</dbReference>
<dbReference type="EC" id="4.2.1.75" evidence="3 9"/>
<dbReference type="CDD" id="cd06578">
    <property type="entry name" value="HemD"/>
    <property type="match status" value="1"/>
</dbReference>
<evidence type="ECO:0000313" key="12">
    <source>
        <dbReference type="Proteomes" id="UP001317963"/>
    </source>
</evidence>
<feature type="domain" description="Tetrapyrrole biosynthesis uroporphyrinogen III synthase" evidence="10">
    <location>
        <begin position="32"/>
        <end position="256"/>
    </location>
</feature>
<sequence>MASEHGRSRDPYRSKIVTHVVLTRAEPDAKRLLDLLLERGFAATALPLLKIEPLAIASAVEAELEHSTVFIFTSANAVTHGLSFVLSACQRASTKVLAVGRKTREQLADQGIDASSPDREDSEGLLELLASTQSDSSQLPNRIALIKGEGGRDLLSTSLNEQGLSVVEVNCYRRVWPSVSQSTVLQALESQEPRYIHIASGETLSRLEELCALYGVSAHEKHTVILPSGRVESQARELGWQSRIVAAGASDDALLEVLSTLS</sequence>
<dbReference type="Pfam" id="PF02602">
    <property type="entry name" value="HEM4"/>
    <property type="match status" value="1"/>
</dbReference>
<proteinExistence type="inferred from homology"/>
<reference evidence="11 12" key="1">
    <citation type="submission" date="2019-02" db="EMBL/GenBank/DDBJ databases">
        <title>Halieaceae_genomes.</title>
        <authorList>
            <person name="Li S.-H."/>
        </authorList>
    </citation>
    <scope>NUCLEOTIDE SEQUENCE [LARGE SCALE GENOMIC DNA]</scope>
    <source>
        <strain evidence="11 12">JH123</strain>
    </source>
</reference>
<evidence type="ECO:0000256" key="7">
    <source>
        <dbReference type="ARBA" id="ARBA00040167"/>
    </source>
</evidence>
<evidence type="ECO:0000256" key="9">
    <source>
        <dbReference type="RuleBase" id="RU366031"/>
    </source>
</evidence>
<dbReference type="InterPro" id="IPR039793">
    <property type="entry name" value="UROS/Hem4"/>
</dbReference>
<keyword evidence="12" id="KW-1185">Reference proteome</keyword>
<evidence type="ECO:0000256" key="8">
    <source>
        <dbReference type="ARBA" id="ARBA00048617"/>
    </source>
</evidence>
<dbReference type="PANTHER" id="PTHR38042">
    <property type="entry name" value="UROPORPHYRINOGEN-III SYNTHASE, CHLOROPLASTIC"/>
    <property type="match status" value="1"/>
</dbReference>
<organism evidence="11 12">
    <name type="scientific">Candidatus Paraluminiphilus aquimaris</name>
    <dbReference type="NCBI Taxonomy" id="2518994"/>
    <lineage>
        <taxon>Bacteria</taxon>
        <taxon>Pseudomonadati</taxon>
        <taxon>Pseudomonadota</taxon>
        <taxon>Gammaproteobacteria</taxon>
        <taxon>Cellvibrionales</taxon>
        <taxon>Halieaceae</taxon>
        <taxon>Candidatus Paraluminiphilus</taxon>
    </lineage>
</organism>
<dbReference type="InterPro" id="IPR003754">
    <property type="entry name" value="4pyrrol_synth_uPrphyn_synth"/>
</dbReference>
<comment type="function">
    <text evidence="6 9">Catalyzes cyclization of the linear tetrapyrrole, hydroxymethylbilane, to the macrocyclic uroporphyrinogen III.</text>
</comment>
<evidence type="ECO:0000256" key="2">
    <source>
        <dbReference type="ARBA" id="ARBA00008133"/>
    </source>
</evidence>
<evidence type="ECO:0000313" key="11">
    <source>
        <dbReference type="EMBL" id="UZP73368.1"/>
    </source>
</evidence>
<comment type="catalytic activity">
    <reaction evidence="8 9">
        <text>hydroxymethylbilane = uroporphyrinogen III + H2O</text>
        <dbReference type="Rhea" id="RHEA:18965"/>
        <dbReference type="ChEBI" id="CHEBI:15377"/>
        <dbReference type="ChEBI" id="CHEBI:57308"/>
        <dbReference type="ChEBI" id="CHEBI:57845"/>
        <dbReference type="EC" id="4.2.1.75"/>
    </reaction>
</comment>
<evidence type="ECO:0000256" key="3">
    <source>
        <dbReference type="ARBA" id="ARBA00013109"/>
    </source>
</evidence>